<evidence type="ECO:0000313" key="2">
    <source>
        <dbReference type="EMBL" id="QOY60957.1"/>
    </source>
</evidence>
<sequence>MYSATFEDGPVTNEDYQELTDYGMHTTLDLDDDGELLVDTFGSQHFGTWKIKDERTLSLTIDGDSVDAPLEDGMLTISYDGESMVFEKTDATPNMDRDPSENAGDFSGFEDTEETTSTTDDTSDFFSAETDFYVNSYVSDVTEDSPLNVVVADDENLSITVYAVGTDYEGDTGYLMTVENKTDEDLVVLGTSFTVNGASVSDDYATLARPVPAGQTRKAFLFFDQDVATVSEGSTCTGMIGAFDASDNNAGIYDLSI</sequence>
<proteinExistence type="predicted"/>
<accession>A0A7S7M910</accession>
<name>A0A7S7M910_9ACTN</name>
<protein>
    <submittedName>
        <fullName evidence="2">Uncharacterized protein</fullName>
    </submittedName>
</protein>
<dbReference type="EMBL" id="CP063767">
    <property type="protein sequence ID" value="QOY60957.1"/>
    <property type="molecule type" value="Genomic_DNA"/>
</dbReference>
<dbReference type="KEGG" id="tio:INP52_01725"/>
<organism evidence="2 3">
    <name type="scientific">Thermophilibacter immobilis</name>
    <dbReference type="NCBI Taxonomy" id="2779519"/>
    <lineage>
        <taxon>Bacteria</taxon>
        <taxon>Bacillati</taxon>
        <taxon>Actinomycetota</taxon>
        <taxon>Coriobacteriia</taxon>
        <taxon>Coriobacteriales</taxon>
        <taxon>Atopobiaceae</taxon>
        <taxon>Thermophilibacter</taxon>
    </lineage>
</organism>
<evidence type="ECO:0000313" key="3">
    <source>
        <dbReference type="Proteomes" id="UP000593735"/>
    </source>
</evidence>
<feature type="region of interest" description="Disordered" evidence="1">
    <location>
        <begin position="91"/>
        <end position="122"/>
    </location>
</feature>
<feature type="compositionally biased region" description="Basic and acidic residues" evidence="1">
    <location>
        <begin position="91"/>
        <end position="100"/>
    </location>
</feature>
<reference evidence="2 3" key="1">
    <citation type="submission" date="2020-10" db="EMBL/GenBank/DDBJ databases">
        <title>Olsenella immobilis sp.nov., isolated from the mud in a fermentation cellar used for the production of Chinese strong-flavoured liquor.</title>
        <authorList>
            <person name="Lu L."/>
        </authorList>
    </citation>
    <scope>NUCLEOTIDE SEQUENCE [LARGE SCALE GENOMIC DNA]</scope>
    <source>
        <strain evidence="2 3">LZLJ-2</strain>
    </source>
</reference>
<evidence type="ECO:0000256" key="1">
    <source>
        <dbReference type="SAM" id="MobiDB-lite"/>
    </source>
</evidence>
<keyword evidence="3" id="KW-1185">Reference proteome</keyword>
<dbReference type="AlphaFoldDB" id="A0A7S7M910"/>
<gene>
    <name evidence="2" type="ORF">INP52_01725</name>
</gene>
<dbReference type="Proteomes" id="UP000593735">
    <property type="component" value="Chromosome"/>
</dbReference>
<dbReference type="RefSeq" id="WP_194371853.1">
    <property type="nucleotide sequence ID" value="NZ_CP063767.1"/>
</dbReference>